<comment type="caution">
    <text evidence="2">The sequence shown here is derived from an EMBL/GenBank/DDBJ whole genome shotgun (WGS) entry which is preliminary data.</text>
</comment>
<keyword evidence="1" id="KW-0472">Membrane</keyword>
<evidence type="ECO:0000313" key="3">
    <source>
        <dbReference type="Proteomes" id="UP000011550"/>
    </source>
</evidence>
<evidence type="ECO:0000256" key="1">
    <source>
        <dbReference type="SAM" id="Phobius"/>
    </source>
</evidence>
<evidence type="ECO:0000313" key="2">
    <source>
        <dbReference type="EMBL" id="ELZ96089.1"/>
    </source>
</evidence>
<dbReference type="AlphaFoldDB" id="M0IKW3"/>
<accession>M0IKW3</accession>
<gene>
    <name evidence="2" type="ORF">C440_05350</name>
</gene>
<dbReference type="EMBL" id="AOLN01000008">
    <property type="protein sequence ID" value="ELZ96089.1"/>
    <property type="molecule type" value="Genomic_DNA"/>
</dbReference>
<protein>
    <submittedName>
        <fullName evidence="2">Uncharacterized protein</fullName>
    </submittedName>
</protein>
<feature type="transmembrane region" description="Helical" evidence="1">
    <location>
        <begin position="21"/>
        <end position="42"/>
    </location>
</feature>
<organism evidence="2 3">
    <name type="scientific">Haloferax mucosum ATCC BAA-1512</name>
    <dbReference type="NCBI Taxonomy" id="662479"/>
    <lineage>
        <taxon>Archaea</taxon>
        <taxon>Methanobacteriati</taxon>
        <taxon>Methanobacteriota</taxon>
        <taxon>Stenosarchaea group</taxon>
        <taxon>Halobacteria</taxon>
        <taxon>Halobacteriales</taxon>
        <taxon>Haloferacaceae</taxon>
        <taxon>Haloferax</taxon>
    </lineage>
</organism>
<proteinExistence type="predicted"/>
<name>M0IKW3_9EURY</name>
<feature type="transmembrane region" description="Helical" evidence="1">
    <location>
        <begin position="48"/>
        <end position="69"/>
    </location>
</feature>
<sequence length="130" mass="14554">MNNNLLQVFSSHDLFGKSVPSAVLLLGALSFLPMDLLSLGVLDDGLSLLNIAALVLILLLVGLTLGQGIHTIADNFEKMFLWLAKLLRRLFNTVRVWSINRCDHDPSLDTVKAEDGGIRNLIVEWIRRRY</sequence>
<keyword evidence="1" id="KW-0812">Transmembrane</keyword>
<keyword evidence="3" id="KW-1185">Reference proteome</keyword>
<dbReference type="Proteomes" id="UP000011550">
    <property type="component" value="Unassembled WGS sequence"/>
</dbReference>
<reference evidence="2 3" key="1">
    <citation type="journal article" date="2014" name="PLoS Genet.">
        <title>Phylogenetically driven sequencing of extremely halophilic archaea reveals strategies for static and dynamic osmo-response.</title>
        <authorList>
            <person name="Becker E.A."/>
            <person name="Seitzer P.M."/>
            <person name="Tritt A."/>
            <person name="Larsen D."/>
            <person name="Krusor M."/>
            <person name="Yao A.I."/>
            <person name="Wu D."/>
            <person name="Madern D."/>
            <person name="Eisen J.A."/>
            <person name="Darling A.E."/>
            <person name="Facciotti M.T."/>
        </authorList>
    </citation>
    <scope>NUCLEOTIDE SEQUENCE [LARGE SCALE GENOMIC DNA]</scope>
    <source>
        <strain evidence="2 3">ATCC BAA-1512</strain>
    </source>
</reference>
<keyword evidence="1" id="KW-1133">Transmembrane helix</keyword>